<keyword evidence="2 3" id="KW-0274">FAD</keyword>
<reference evidence="6" key="1">
    <citation type="submission" date="2022-01" db="UniProtKB">
        <authorList>
            <consortium name="EnsemblMetazoa"/>
        </authorList>
    </citation>
    <scope>IDENTIFICATION</scope>
</reference>
<dbReference type="InterPro" id="IPR012132">
    <property type="entry name" value="GMC_OxRdtase"/>
</dbReference>
<keyword evidence="7" id="KW-1185">Reference proteome</keyword>
<dbReference type="PANTHER" id="PTHR11552:SF186">
    <property type="entry name" value="GLUCOSE-METHANOL-CHOLINE OXIDOREDUCTASE N-TERMINAL DOMAIN-CONTAINING PROTEIN"/>
    <property type="match status" value="1"/>
</dbReference>
<organism evidence="6 7">
    <name type="scientific">Cimex lectularius</name>
    <name type="common">Bed bug</name>
    <name type="synonym">Acanthia lectularia</name>
    <dbReference type="NCBI Taxonomy" id="79782"/>
    <lineage>
        <taxon>Eukaryota</taxon>
        <taxon>Metazoa</taxon>
        <taxon>Ecdysozoa</taxon>
        <taxon>Arthropoda</taxon>
        <taxon>Hexapoda</taxon>
        <taxon>Insecta</taxon>
        <taxon>Pterygota</taxon>
        <taxon>Neoptera</taxon>
        <taxon>Paraneoptera</taxon>
        <taxon>Hemiptera</taxon>
        <taxon>Heteroptera</taxon>
        <taxon>Panheteroptera</taxon>
        <taxon>Cimicomorpha</taxon>
        <taxon>Cimicidae</taxon>
        <taxon>Cimex</taxon>
    </lineage>
</organism>
<keyword evidence="3" id="KW-0285">Flavoprotein</keyword>
<dbReference type="AlphaFoldDB" id="A0A8I6SJS2"/>
<evidence type="ECO:0000256" key="3">
    <source>
        <dbReference type="RuleBase" id="RU003968"/>
    </source>
</evidence>
<dbReference type="SUPFAM" id="SSF54373">
    <property type="entry name" value="FAD-linked reductases, C-terminal domain"/>
    <property type="match status" value="1"/>
</dbReference>
<dbReference type="OMA" id="GENMIDQ"/>
<sequence>MVLKVLRFLSIARIALSYGPSFAFALVLRLLILVGRPDIEDRENRIKDIQPSQLRSHYDFIVVGSGSAGAVLANRLSESADVTVLLIEAGSDEPVLSDIPALYSALQLSPIDWQYKSEPCLRSNFGMKENRSLWPRGKVLGGTSVLNAMLYARGNRKDYDSWESAGNQGWGYRDLLPYFKKSEDVRIRGLAESGYHGTGGYLGVEELRYYSPITEAFLQAGRHLGYSEVDVNGRWQTGFTKSHCTLHQGLRCSTAKGFLRPIKDRQNLHIILDSHVEKVLVTNDFGTLKAIGVLFSTPHIQGIKIFSNKEVILSAGSVNSPQILMLSGIGPGEHLRELSIPVLVDSPGVGNNLQDHIALGGTTFLIEPPEEYGPWEQAYVLPNVLNVNTLQMFMTKNTGPLYGTPTTEAMAFVNTKYANRSEDWPDVQLLFASTGDNADGGLFGRRNNGLADDIYATVFEPILYKESFTIVPLLLRPRSKGFIQLRDHSPKSHPIIVPNYLSDERDLEIMVEGAKIAYELSQTLPFQKYRARLHDIPIPGCDRLEFLSDEYWKCQVRHYTMTIYHPVGTCKMGPKWDGMAVVDPRLRVYGVGNLRVVDASIMPTIVSGNTNAPTIMIAEKGADMIKEDWGMKLPHDLGRVSIVPLTYLQRPYHIQPYPQVYQTVRVPDPRPPSRQRYYGT</sequence>
<protein>
    <recommendedName>
        <fullName evidence="4 5">Glucose-methanol-choline oxidoreductase N-terminal domain-containing protein</fullName>
    </recommendedName>
</protein>
<dbReference type="PANTHER" id="PTHR11552">
    <property type="entry name" value="GLUCOSE-METHANOL-CHOLINE GMC OXIDOREDUCTASE"/>
    <property type="match status" value="1"/>
</dbReference>
<accession>A0A8I6SJS2</accession>
<dbReference type="GO" id="GO:0050660">
    <property type="term" value="F:flavin adenine dinucleotide binding"/>
    <property type="evidence" value="ECO:0007669"/>
    <property type="project" value="InterPro"/>
</dbReference>
<name>A0A8I6SJS2_CIMLE</name>
<dbReference type="EnsemblMetazoa" id="XM_024226906.1">
    <property type="protein sequence ID" value="XP_024082674.1"/>
    <property type="gene ID" value="LOC112126917"/>
</dbReference>
<dbReference type="InterPro" id="IPR000172">
    <property type="entry name" value="GMC_OxRdtase_N"/>
</dbReference>
<dbReference type="SUPFAM" id="SSF51905">
    <property type="entry name" value="FAD/NAD(P)-binding domain"/>
    <property type="match status" value="1"/>
</dbReference>
<evidence type="ECO:0000256" key="1">
    <source>
        <dbReference type="ARBA" id="ARBA00010790"/>
    </source>
</evidence>
<evidence type="ECO:0000256" key="2">
    <source>
        <dbReference type="PIRSR" id="PIRSR000137-2"/>
    </source>
</evidence>
<dbReference type="KEGG" id="clec:112126917"/>
<dbReference type="Pfam" id="PF05199">
    <property type="entry name" value="GMC_oxred_C"/>
    <property type="match status" value="1"/>
</dbReference>
<feature type="binding site" evidence="2">
    <location>
        <position position="143"/>
    </location>
    <ligand>
        <name>FAD</name>
        <dbReference type="ChEBI" id="CHEBI:57692"/>
    </ligand>
</feature>
<dbReference type="PROSITE" id="PS00623">
    <property type="entry name" value="GMC_OXRED_1"/>
    <property type="match status" value="1"/>
</dbReference>
<dbReference type="RefSeq" id="XP_024082674.1">
    <property type="nucleotide sequence ID" value="XM_024226906.1"/>
</dbReference>
<dbReference type="InterPro" id="IPR007867">
    <property type="entry name" value="GMC_OxRtase_C"/>
</dbReference>
<comment type="cofactor">
    <cofactor evidence="2">
        <name>FAD</name>
        <dbReference type="ChEBI" id="CHEBI:57692"/>
    </cofactor>
</comment>
<dbReference type="Gene3D" id="3.50.50.60">
    <property type="entry name" value="FAD/NAD(P)-binding domain"/>
    <property type="match status" value="1"/>
</dbReference>
<dbReference type="Pfam" id="PF00732">
    <property type="entry name" value="GMC_oxred_N"/>
    <property type="match status" value="1"/>
</dbReference>
<dbReference type="InterPro" id="IPR036188">
    <property type="entry name" value="FAD/NAD-bd_sf"/>
</dbReference>
<feature type="domain" description="Glucose-methanol-choline oxidoreductase N-terminal" evidence="4">
    <location>
        <begin position="137"/>
        <end position="160"/>
    </location>
</feature>
<evidence type="ECO:0000259" key="4">
    <source>
        <dbReference type="PROSITE" id="PS00623"/>
    </source>
</evidence>
<evidence type="ECO:0000259" key="5">
    <source>
        <dbReference type="PROSITE" id="PS00624"/>
    </source>
</evidence>
<dbReference type="PROSITE" id="PS00624">
    <property type="entry name" value="GMC_OXRED_2"/>
    <property type="match status" value="1"/>
</dbReference>
<dbReference type="OrthoDB" id="269227at2759"/>
<feature type="domain" description="Glucose-methanol-choline oxidoreductase N-terminal" evidence="5">
    <location>
        <begin position="316"/>
        <end position="330"/>
    </location>
</feature>
<dbReference type="GO" id="GO:0016614">
    <property type="term" value="F:oxidoreductase activity, acting on CH-OH group of donors"/>
    <property type="evidence" value="ECO:0007669"/>
    <property type="project" value="InterPro"/>
</dbReference>
<dbReference type="Gene3D" id="3.30.560.10">
    <property type="entry name" value="Glucose Oxidase, domain 3"/>
    <property type="match status" value="1"/>
</dbReference>
<feature type="binding site" evidence="2">
    <location>
        <position position="139"/>
    </location>
    <ligand>
        <name>FAD</name>
        <dbReference type="ChEBI" id="CHEBI:57692"/>
    </ligand>
</feature>
<evidence type="ECO:0000313" key="6">
    <source>
        <dbReference type="EnsemblMetazoa" id="XP_024082674.1"/>
    </source>
</evidence>
<proteinExistence type="inferred from homology"/>
<comment type="similarity">
    <text evidence="1 3">Belongs to the GMC oxidoreductase family.</text>
</comment>
<dbReference type="PIRSF" id="PIRSF000137">
    <property type="entry name" value="Alcohol_oxidase"/>
    <property type="match status" value="1"/>
</dbReference>
<evidence type="ECO:0000313" key="7">
    <source>
        <dbReference type="Proteomes" id="UP000494040"/>
    </source>
</evidence>
<dbReference type="GeneID" id="112126917"/>
<feature type="binding site" evidence="2">
    <location>
        <position position="276"/>
    </location>
    <ligand>
        <name>FAD</name>
        <dbReference type="ChEBI" id="CHEBI:57692"/>
    </ligand>
</feature>
<dbReference type="Proteomes" id="UP000494040">
    <property type="component" value="Unassembled WGS sequence"/>
</dbReference>